<name>A0A0M0I577_9VIBR</name>
<reference evidence="3" key="1">
    <citation type="submission" date="2015-08" db="EMBL/GenBank/DDBJ databases">
        <title>Vibrio galatheae sp. nov., a novel member of the Vibrionaceae family isolated from the Solomon Islands.</title>
        <authorList>
            <person name="Giubergia S."/>
            <person name="Machado H."/>
            <person name="Mateiu R.V."/>
            <person name="Gram L."/>
        </authorList>
    </citation>
    <scope>NUCLEOTIDE SEQUENCE [LARGE SCALE GENOMIC DNA]</scope>
    <source>
        <strain evidence="3">DSM 19134</strain>
    </source>
</reference>
<accession>A0A0M0I577</accession>
<feature type="coiled-coil region" evidence="1">
    <location>
        <begin position="109"/>
        <end position="157"/>
    </location>
</feature>
<dbReference type="Proteomes" id="UP000037530">
    <property type="component" value="Unassembled WGS sequence"/>
</dbReference>
<dbReference type="Gene3D" id="1.10.287.470">
    <property type="entry name" value="Helix hairpin bin"/>
    <property type="match status" value="1"/>
</dbReference>
<sequence>MKINKKLLFFPALAVGIVFLVLAIKLKPELPVKPAGDRARLVETIPLELKAIAPVAVGFGKVAPKVEWKAIAEVTGKVIYRHPQLEKGQILKAGTEILRIDPLDYELKLVQAQADLKSSQTSLAKLNQEEANLKQTLKIEKNRLVIANKELERKRNLRQKNLTSQSDVDQQEQSTLSQRKLVLDIENQIGLMPDEKKVAEALVKVSAAKVEEAQRSLDKTVITLPMDLRISQVDIEQDQVVNLQQTMFVAHGIKVMEVEAQLSIHDMRTLASSIGEFSRDESGIPRPDMTFVKAEIELNSGNLHATWPARVARISETVDPSQATAGVILEIKQDYRDLSPSSTPPLVNGMFVRANIEGQENPSWVIPERALHGDKIYIKDENNTLKIVAVDVLYRRDNQVVIDGELMQGERLVINDLLPAIEGMALKEANLEESDS</sequence>
<evidence type="ECO:0000313" key="2">
    <source>
        <dbReference type="EMBL" id="KOO09083.1"/>
    </source>
</evidence>
<comment type="caution">
    <text evidence="2">The sequence shown here is derived from an EMBL/GenBank/DDBJ whole genome shotgun (WGS) entry which is preliminary data.</text>
</comment>
<dbReference type="GO" id="GO:0015562">
    <property type="term" value="F:efflux transmembrane transporter activity"/>
    <property type="evidence" value="ECO:0007669"/>
    <property type="project" value="TreeGrafter"/>
</dbReference>
<dbReference type="Gene3D" id="2.40.420.20">
    <property type="match status" value="1"/>
</dbReference>
<keyword evidence="3" id="KW-1185">Reference proteome</keyword>
<dbReference type="OrthoDB" id="5645220at2"/>
<dbReference type="EMBL" id="LHPI01000001">
    <property type="protein sequence ID" value="KOO09083.1"/>
    <property type="molecule type" value="Genomic_DNA"/>
</dbReference>
<dbReference type="PANTHER" id="PTHR30469">
    <property type="entry name" value="MULTIDRUG RESISTANCE PROTEIN MDTA"/>
    <property type="match status" value="1"/>
</dbReference>
<dbReference type="Gene3D" id="2.40.50.100">
    <property type="match status" value="1"/>
</dbReference>
<organism evidence="2 3">
    <name type="scientific">Vibrio hepatarius</name>
    <dbReference type="NCBI Taxonomy" id="171383"/>
    <lineage>
        <taxon>Bacteria</taxon>
        <taxon>Pseudomonadati</taxon>
        <taxon>Pseudomonadota</taxon>
        <taxon>Gammaproteobacteria</taxon>
        <taxon>Vibrionales</taxon>
        <taxon>Vibrionaceae</taxon>
        <taxon>Vibrio</taxon>
        <taxon>Vibrio oreintalis group</taxon>
    </lineage>
</organism>
<dbReference type="SUPFAM" id="SSF111369">
    <property type="entry name" value="HlyD-like secretion proteins"/>
    <property type="match status" value="1"/>
</dbReference>
<dbReference type="PANTHER" id="PTHR30469:SF12">
    <property type="entry name" value="MULTIDRUG RESISTANCE PROTEIN MDTA"/>
    <property type="match status" value="1"/>
</dbReference>
<dbReference type="STRING" id="171383.AKJ31_01590"/>
<dbReference type="Gene3D" id="2.40.30.170">
    <property type="match status" value="1"/>
</dbReference>
<dbReference type="RefSeq" id="WP_053407335.1">
    <property type="nucleotide sequence ID" value="NZ_DAIPHI010000011.1"/>
</dbReference>
<evidence type="ECO:0000313" key="3">
    <source>
        <dbReference type="Proteomes" id="UP000037530"/>
    </source>
</evidence>
<dbReference type="AlphaFoldDB" id="A0A0M0I577"/>
<protein>
    <submittedName>
        <fullName evidence="2">Acriflavin resistance protein</fullName>
    </submittedName>
</protein>
<dbReference type="GO" id="GO:1990281">
    <property type="term" value="C:efflux pump complex"/>
    <property type="evidence" value="ECO:0007669"/>
    <property type="project" value="TreeGrafter"/>
</dbReference>
<dbReference type="PATRIC" id="fig|171383.3.peg.328"/>
<proteinExistence type="predicted"/>
<evidence type="ECO:0000256" key="1">
    <source>
        <dbReference type="SAM" id="Coils"/>
    </source>
</evidence>
<gene>
    <name evidence="2" type="ORF">AKJ31_01590</name>
</gene>
<keyword evidence="1" id="KW-0175">Coiled coil</keyword>